<keyword evidence="1" id="KW-0393">Immunoglobulin domain</keyword>
<evidence type="ECO:0000259" key="2">
    <source>
        <dbReference type="PROSITE" id="PS50835"/>
    </source>
</evidence>
<feature type="non-terminal residue" evidence="3">
    <location>
        <position position="125"/>
    </location>
</feature>
<sequence>MDGEPIELACVIAGQPWPRVDWYQGDRLIQKARDVAMARQQSGLCEICIREAFPEMSGTYKCVATNEFGSCTTESIVDVEAYEYVPSASEEDILSDEKTSDIEEFSPRIVKALPTVISATEGEFT</sequence>
<dbReference type="PANTHER" id="PTHR47633:SF4">
    <property type="entry name" value="MYOPALLADIN ISOFORM X1"/>
    <property type="match status" value="1"/>
</dbReference>
<organism evidence="3 4">
    <name type="scientific">Operophtera brumata</name>
    <name type="common">Winter moth</name>
    <name type="synonym">Phalaena brumata</name>
    <dbReference type="NCBI Taxonomy" id="104452"/>
    <lineage>
        <taxon>Eukaryota</taxon>
        <taxon>Metazoa</taxon>
        <taxon>Ecdysozoa</taxon>
        <taxon>Arthropoda</taxon>
        <taxon>Hexapoda</taxon>
        <taxon>Insecta</taxon>
        <taxon>Pterygota</taxon>
        <taxon>Neoptera</taxon>
        <taxon>Endopterygota</taxon>
        <taxon>Lepidoptera</taxon>
        <taxon>Glossata</taxon>
        <taxon>Ditrysia</taxon>
        <taxon>Geometroidea</taxon>
        <taxon>Geometridae</taxon>
        <taxon>Larentiinae</taxon>
        <taxon>Operophtera</taxon>
    </lineage>
</organism>
<dbReference type="InterPro" id="IPR036179">
    <property type="entry name" value="Ig-like_dom_sf"/>
</dbReference>
<dbReference type="SUPFAM" id="SSF48726">
    <property type="entry name" value="Immunoglobulin"/>
    <property type="match status" value="1"/>
</dbReference>
<dbReference type="PANTHER" id="PTHR47633">
    <property type="entry name" value="IMMUNOGLOBULIN"/>
    <property type="match status" value="1"/>
</dbReference>
<keyword evidence="4" id="KW-1185">Reference proteome</keyword>
<reference evidence="3 4" key="1">
    <citation type="journal article" date="2015" name="Genome Biol. Evol.">
        <title>The genome of winter moth (Operophtera brumata) provides a genomic perspective on sexual dimorphism and phenology.</title>
        <authorList>
            <person name="Derks M.F."/>
            <person name="Smit S."/>
            <person name="Salis L."/>
            <person name="Schijlen E."/>
            <person name="Bossers A."/>
            <person name="Mateman C."/>
            <person name="Pijl A.S."/>
            <person name="de Ridder D."/>
            <person name="Groenen M.A."/>
            <person name="Visser M.E."/>
            <person name="Megens H.J."/>
        </authorList>
    </citation>
    <scope>NUCLEOTIDE SEQUENCE [LARGE SCALE GENOMIC DNA]</scope>
    <source>
        <strain evidence="3">WM2013NL</strain>
        <tissue evidence="3">Head and thorax</tissue>
    </source>
</reference>
<gene>
    <name evidence="3" type="ORF">OBRU01_17966</name>
</gene>
<dbReference type="AlphaFoldDB" id="A0A0L7L091"/>
<feature type="domain" description="Ig-like" evidence="2">
    <location>
        <begin position="1"/>
        <end position="78"/>
    </location>
</feature>
<dbReference type="STRING" id="104452.A0A0L7L091"/>
<dbReference type="PROSITE" id="PS50835">
    <property type="entry name" value="IG_LIKE"/>
    <property type="match status" value="1"/>
</dbReference>
<evidence type="ECO:0000313" key="4">
    <source>
        <dbReference type="Proteomes" id="UP000037510"/>
    </source>
</evidence>
<dbReference type="InterPro" id="IPR013783">
    <property type="entry name" value="Ig-like_fold"/>
</dbReference>
<accession>A0A0L7L091</accession>
<dbReference type="FunFam" id="2.60.40.10:FF:000107">
    <property type="entry name" value="Myosin, light chain kinase a"/>
    <property type="match status" value="1"/>
</dbReference>
<dbReference type="EMBL" id="JTDY01004031">
    <property type="protein sequence ID" value="KOB68689.1"/>
    <property type="molecule type" value="Genomic_DNA"/>
</dbReference>
<proteinExistence type="predicted"/>
<evidence type="ECO:0000313" key="3">
    <source>
        <dbReference type="EMBL" id="KOB68689.1"/>
    </source>
</evidence>
<dbReference type="InterPro" id="IPR007110">
    <property type="entry name" value="Ig-like_dom"/>
</dbReference>
<comment type="caution">
    <text evidence="3">The sequence shown here is derived from an EMBL/GenBank/DDBJ whole genome shotgun (WGS) entry which is preliminary data.</text>
</comment>
<dbReference type="Proteomes" id="UP000037510">
    <property type="component" value="Unassembled WGS sequence"/>
</dbReference>
<dbReference type="InterPro" id="IPR013098">
    <property type="entry name" value="Ig_I-set"/>
</dbReference>
<name>A0A0L7L091_OPEBR</name>
<dbReference type="Gene3D" id="2.60.40.10">
    <property type="entry name" value="Immunoglobulins"/>
    <property type="match status" value="1"/>
</dbReference>
<dbReference type="Pfam" id="PF07679">
    <property type="entry name" value="I-set"/>
    <property type="match status" value="1"/>
</dbReference>
<protein>
    <submittedName>
        <fullName evidence="3">Kettin protein</fullName>
    </submittedName>
</protein>
<evidence type="ECO:0000256" key="1">
    <source>
        <dbReference type="ARBA" id="ARBA00023319"/>
    </source>
</evidence>